<feature type="transmembrane region" description="Helical" evidence="1">
    <location>
        <begin position="6"/>
        <end position="24"/>
    </location>
</feature>
<dbReference type="EMBL" id="CP002776">
    <property type="protein sequence ID" value="AEG30838.1"/>
    <property type="molecule type" value="Genomic_DNA"/>
</dbReference>
<dbReference type="AlphaFoldDB" id="F6D907"/>
<reference evidence="2 3" key="1">
    <citation type="submission" date="2011-05" db="EMBL/GenBank/DDBJ databases">
        <title>Complete sequence of Thioalkalimicrobium cyclicum ALM1.</title>
        <authorList>
            <consortium name="US DOE Joint Genome Institute"/>
            <person name="Lucas S."/>
            <person name="Han J."/>
            <person name="Lapidus A."/>
            <person name="Cheng J.-F."/>
            <person name="Goodwin L."/>
            <person name="Pitluck S."/>
            <person name="Peters L."/>
            <person name="Mikhailova N."/>
            <person name="Davenport K."/>
            <person name="Han C."/>
            <person name="Tapia R."/>
            <person name="Land M."/>
            <person name="Hauser L."/>
            <person name="Kyrpides N."/>
            <person name="Ivanova N."/>
            <person name="Pagani I."/>
            <person name="Kappler U."/>
            <person name="Woyke T."/>
        </authorList>
    </citation>
    <scope>NUCLEOTIDE SEQUENCE [LARGE SCALE GENOMIC DNA]</scope>
    <source>
        <strain evidence="3">DSM 14477 / JCM 11371 / ALM1</strain>
    </source>
</reference>
<keyword evidence="1" id="KW-0472">Membrane</keyword>
<organism evidence="2 3">
    <name type="scientific">Thiomicrospira cyclica (strain DSM 14477 / JCM 11371 / ALM1)</name>
    <name type="common">Thioalkalimicrobium cyclicum</name>
    <dbReference type="NCBI Taxonomy" id="717773"/>
    <lineage>
        <taxon>Bacteria</taxon>
        <taxon>Pseudomonadati</taxon>
        <taxon>Pseudomonadota</taxon>
        <taxon>Gammaproteobacteria</taxon>
        <taxon>Thiotrichales</taxon>
        <taxon>Piscirickettsiaceae</taxon>
        <taxon>Thiomicrospira</taxon>
    </lineage>
</organism>
<evidence type="ECO:0000256" key="1">
    <source>
        <dbReference type="SAM" id="Phobius"/>
    </source>
</evidence>
<protein>
    <submittedName>
        <fullName evidence="2">Uncharacterized protein</fullName>
    </submittedName>
</protein>
<accession>F6D907</accession>
<dbReference type="STRING" id="717773.Thicy_0062"/>
<sequence length="67" mass="7853">MFFIKTLIWMSLIVLWIVAILLDWGPVRDYSIIVLESLISWVEQLSHFGDWLTSQAEQAQQDTNQSQ</sequence>
<keyword evidence="3" id="KW-1185">Reference proteome</keyword>
<dbReference type="KEGG" id="tcy:Thicy_0062"/>
<dbReference type="OrthoDB" id="9867454at2"/>
<proteinExistence type="predicted"/>
<name>F6D907_THICA</name>
<dbReference type="Proteomes" id="UP000009232">
    <property type="component" value="Chromosome"/>
</dbReference>
<dbReference type="HOGENOM" id="CLU_2829917_0_0_6"/>
<dbReference type="RefSeq" id="WP_013834626.1">
    <property type="nucleotide sequence ID" value="NC_015581.1"/>
</dbReference>
<gene>
    <name evidence="2" type="ordered locus">Thicy_0062</name>
</gene>
<evidence type="ECO:0000313" key="2">
    <source>
        <dbReference type="EMBL" id="AEG30838.1"/>
    </source>
</evidence>
<keyword evidence="1" id="KW-0812">Transmembrane</keyword>
<evidence type="ECO:0000313" key="3">
    <source>
        <dbReference type="Proteomes" id="UP000009232"/>
    </source>
</evidence>
<keyword evidence="1" id="KW-1133">Transmembrane helix</keyword>